<dbReference type="Gene3D" id="1.10.400.10">
    <property type="entry name" value="GI Alpha 1, domain 2-like"/>
    <property type="match status" value="1"/>
</dbReference>
<dbReference type="Pfam" id="PF00503">
    <property type="entry name" value="G-alpha"/>
    <property type="match status" value="1"/>
</dbReference>
<feature type="binding site" evidence="5">
    <location>
        <begin position="173"/>
        <end position="179"/>
    </location>
    <ligand>
        <name>GTP</name>
        <dbReference type="ChEBI" id="CHEBI:37565"/>
    </ligand>
</feature>
<dbReference type="PRINTS" id="PR00318">
    <property type="entry name" value="GPROTEINA"/>
</dbReference>
<dbReference type="EMBL" id="ASPP01016505">
    <property type="protein sequence ID" value="ETO17497.1"/>
    <property type="molecule type" value="Genomic_DNA"/>
</dbReference>
<dbReference type="GO" id="GO:0031683">
    <property type="term" value="F:G-protein beta/gamma-subunit complex binding"/>
    <property type="evidence" value="ECO:0007669"/>
    <property type="project" value="InterPro"/>
</dbReference>
<dbReference type="PANTHER" id="PTHR10218:SF302">
    <property type="entry name" value="GUANINE NUCLEOTIDE-BINDING PROTEIN ALPHA-5 SUBUNIT"/>
    <property type="match status" value="1"/>
</dbReference>
<feature type="binding site" evidence="6">
    <location>
        <position position="179"/>
    </location>
    <ligand>
        <name>Mg(2+)</name>
        <dbReference type="ChEBI" id="CHEBI:18420"/>
    </ligand>
</feature>
<evidence type="ECO:0000256" key="6">
    <source>
        <dbReference type="PIRSR" id="PIRSR601019-2"/>
    </source>
</evidence>
<organism evidence="7 8">
    <name type="scientific">Reticulomyxa filosa</name>
    <dbReference type="NCBI Taxonomy" id="46433"/>
    <lineage>
        <taxon>Eukaryota</taxon>
        <taxon>Sar</taxon>
        <taxon>Rhizaria</taxon>
        <taxon>Retaria</taxon>
        <taxon>Foraminifera</taxon>
        <taxon>Monothalamids</taxon>
        <taxon>Reticulomyxidae</taxon>
        <taxon>Reticulomyxa</taxon>
    </lineage>
</organism>
<dbReference type="GO" id="GO:0005737">
    <property type="term" value="C:cytoplasm"/>
    <property type="evidence" value="ECO:0007669"/>
    <property type="project" value="TreeGrafter"/>
</dbReference>
<name>X6MVL8_RETFI</name>
<keyword evidence="4" id="KW-0807">Transducer</keyword>
<dbReference type="InterPro" id="IPR027417">
    <property type="entry name" value="P-loop_NTPase"/>
</dbReference>
<keyword evidence="6" id="KW-0460">Magnesium</keyword>
<dbReference type="Proteomes" id="UP000023152">
    <property type="component" value="Unassembled WGS sequence"/>
</dbReference>
<dbReference type="OrthoDB" id="5817230at2759"/>
<dbReference type="GO" id="GO:0001664">
    <property type="term" value="F:G protein-coupled receptor binding"/>
    <property type="evidence" value="ECO:0007669"/>
    <property type="project" value="TreeGrafter"/>
</dbReference>
<proteinExistence type="predicted"/>
<reference evidence="7 8" key="1">
    <citation type="journal article" date="2013" name="Curr. Biol.">
        <title>The Genome of the Foraminiferan Reticulomyxa filosa.</title>
        <authorList>
            <person name="Glockner G."/>
            <person name="Hulsmann N."/>
            <person name="Schleicher M."/>
            <person name="Noegel A.A."/>
            <person name="Eichinger L."/>
            <person name="Gallinger C."/>
            <person name="Pawlowski J."/>
            <person name="Sierra R."/>
            <person name="Euteneuer U."/>
            <person name="Pillet L."/>
            <person name="Moustafa A."/>
            <person name="Platzer M."/>
            <person name="Groth M."/>
            <person name="Szafranski K."/>
            <person name="Schliwa M."/>
        </authorList>
    </citation>
    <scope>NUCLEOTIDE SEQUENCE [LARGE SCALE GENOMIC DNA]</scope>
</reference>
<dbReference type="GO" id="GO:0003924">
    <property type="term" value="F:GTPase activity"/>
    <property type="evidence" value="ECO:0007669"/>
    <property type="project" value="InterPro"/>
</dbReference>
<keyword evidence="1 6" id="KW-0479">Metal-binding</keyword>
<dbReference type="InterPro" id="IPR001019">
    <property type="entry name" value="Gprotein_alpha_su"/>
</dbReference>
<feature type="binding site" evidence="6">
    <location>
        <position position="38"/>
    </location>
    <ligand>
        <name>Mg(2+)</name>
        <dbReference type="ChEBI" id="CHEBI:18420"/>
    </ligand>
</feature>
<evidence type="ECO:0000313" key="7">
    <source>
        <dbReference type="EMBL" id="ETO17497.1"/>
    </source>
</evidence>
<evidence type="ECO:0000256" key="4">
    <source>
        <dbReference type="ARBA" id="ARBA00023224"/>
    </source>
</evidence>
<evidence type="ECO:0000256" key="1">
    <source>
        <dbReference type="ARBA" id="ARBA00022723"/>
    </source>
</evidence>
<protein>
    <submittedName>
        <fullName evidence="7">G-protein subunit alpha 4</fullName>
    </submittedName>
</protein>
<dbReference type="GO" id="GO:0046872">
    <property type="term" value="F:metal ion binding"/>
    <property type="evidence" value="ECO:0007669"/>
    <property type="project" value="UniProtKB-KW"/>
</dbReference>
<accession>X6MVL8</accession>
<comment type="caution">
    <text evidence="7">The sequence shown here is derived from an EMBL/GenBank/DDBJ whole genome shotgun (WGS) entry which is preliminary data.</text>
</comment>
<keyword evidence="8" id="KW-1185">Reference proteome</keyword>
<dbReference type="GO" id="GO:0007188">
    <property type="term" value="P:adenylate cyclase-modulating G protein-coupled receptor signaling pathway"/>
    <property type="evidence" value="ECO:0007669"/>
    <property type="project" value="TreeGrafter"/>
</dbReference>
<keyword evidence="2 5" id="KW-0547">Nucleotide-binding</keyword>
<gene>
    <name evidence="7" type="ORF">RFI_19825</name>
</gene>
<keyword evidence="3 5" id="KW-0342">GTP-binding</keyword>
<dbReference type="PROSITE" id="PS51882">
    <property type="entry name" value="G_ALPHA"/>
    <property type="match status" value="1"/>
</dbReference>
<sequence length="206" mass="24202">MVVPPYCKFFDFFLQKNEEKKEEGLRILLLGGGGAGKSTIFKNLMNVERVPTKTSEEEKYTMNKLRGILVEYMLKLLEKSHELYEKNSQENADCVIEKSLEIEQHIAQNDEKFDQEEWMSIGTSIAYLWRLPAIQATYAKRARFAFVENADSFFDRVTDIMDLNYQLIEEDVLKMQIRTTGLDFSSPFFFFFLKKKLIPKGERKNF</sequence>
<evidence type="ECO:0000313" key="8">
    <source>
        <dbReference type="Proteomes" id="UP000023152"/>
    </source>
</evidence>
<evidence type="ECO:0000256" key="3">
    <source>
        <dbReference type="ARBA" id="ARBA00023134"/>
    </source>
</evidence>
<dbReference type="GO" id="GO:0005525">
    <property type="term" value="F:GTP binding"/>
    <property type="evidence" value="ECO:0007669"/>
    <property type="project" value="UniProtKB-KW"/>
</dbReference>
<evidence type="ECO:0000256" key="5">
    <source>
        <dbReference type="PIRSR" id="PIRSR601019-1"/>
    </source>
</evidence>
<dbReference type="PANTHER" id="PTHR10218">
    <property type="entry name" value="GTP-BINDING PROTEIN ALPHA SUBUNIT"/>
    <property type="match status" value="1"/>
</dbReference>
<dbReference type="AlphaFoldDB" id="X6MVL8"/>
<evidence type="ECO:0000256" key="2">
    <source>
        <dbReference type="ARBA" id="ARBA00022741"/>
    </source>
</evidence>
<dbReference type="SUPFAM" id="SSF52540">
    <property type="entry name" value="P-loop containing nucleoside triphosphate hydrolases"/>
    <property type="match status" value="1"/>
</dbReference>
<dbReference type="SUPFAM" id="SSF47895">
    <property type="entry name" value="Transducin (alpha subunit), insertion domain"/>
    <property type="match status" value="1"/>
</dbReference>
<dbReference type="InterPro" id="IPR011025">
    <property type="entry name" value="GproteinA_insert"/>
</dbReference>
<dbReference type="GO" id="GO:0005834">
    <property type="term" value="C:heterotrimeric G-protein complex"/>
    <property type="evidence" value="ECO:0007669"/>
    <property type="project" value="TreeGrafter"/>
</dbReference>